<dbReference type="Pfam" id="PF16859">
    <property type="entry name" value="TetR_C_11"/>
    <property type="match status" value="1"/>
</dbReference>
<keyword evidence="1" id="KW-0805">Transcription regulation</keyword>
<reference evidence="7 8" key="1">
    <citation type="submission" date="2021-08" db="EMBL/GenBank/DDBJ databases">
        <title>Nocardioides bacterium WL0053 sp. nov., isolated from the sediment.</title>
        <authorList>
            <person name="Wang L."/>
            <person name="Zhang D."/>
            <person name="Zhang A."/>
        </authorList>
    </citation>
    <scope>NUCLEOTIDE SEQUENCE [LARGE SCALE GENOMIC DNA]</scope>
    <source>
        <strain evidence="7 8">WL0053</strain>
    </source>
</reference>
<sequence length="233" mass="25575">MSTTTETDTPSDSDSAPGKGADAEAEEQPVRRGRGRPRDPQTDTRIIAAAASLMLHRGFDKMTVDDVAAEAGVGKATVYRRWPSKDDLAVAAMEQLYSTEMPEPDTGSIVTDLTASFRAVLVFVNSPQGREYLKMSIAESIRDDRIAALYRASTERAEAQARRMYERAIERGEVRGDVDLDCCVQWLGGLLAVRAITNRPMPTLDDVRKMVEMTLRGITTHPSSLDRGGEPLD</sequence>
<dbReference type="InterPro" id="IPR050109">
    <property type="entry name" value="HTH-type_TetR-like_transc_reg"/>
</dbReference>
<dbReference type="Proteomes" id="UP000754710">
    <property type="component" value="Unassembled WGS sequence"/>
</dbReference>
<dbReference type="InterPro" id="IPR009057">
    <property type="entry name" value="Homeodomain-like_sf"/>
</dbReference>
<feature type="compositionally biased region" description="Low complexity" evidence="5">
    <location>
        <begin position="1"/>
        <end position="15"/>
    </location>
</feature>
<dbReference type="Pfam" id="PF00440">
    <property type="entry name" value="TetR_N"/>
    <property type="match status" value="1"/>
</dbReference>
<dbReference type="InterPro" id="IPR036271">
    <property type="entry name" value="Tet_transcr_reg_TetR-rel_C_sf"/>
</dbReference>
<organism evidence="7 8">
    <name type="scientific">Nocardioides jiangsuensis</name>
    <dbReference type="NCBI Taxonomy" id="2866161"/>
    <lineage>
        <taxon>Bacteria</taxon>
        <taxon>Bacillati</taxon>
        <taxon>Actinomycetota</taxon>
        <taxon>Actinomycetes</taxon>
        <taxon>Propionibacteriales</taxon>
        <taxon>Nocardioidaceae</taxon>
        <taxon>Nocardioides</taxon>
    </lineage>
</organism>
<accession>A0ABS7RMK6</accession>
<comment type="caution">
    <text evidence="7">The sequence shown here is derived from an EMBL/GenBank/DDBJ whole genome shotgun (WGS) entry which is preliminary data.</text>
</comment>
<dbReference type="PANTHER" id="PTHR30055">
    <property type="entry name" value="HTH-TYPE TRANSCRIPTIONAL REGULATOR RUTR"/>
    <property type="match status" value="1"/>
</dbReference>
<dbReference type="InterPro" id="IPR011075">
    <property type="entry name" value="TetR_C"/>
</dbReference>
<dbReference type="SUPFAM" id="SSF48498">
    <property type="entry name" value="Tetracyclin repressor-like, C-terminal domain"/>
    <property type="match status" value="1"/>
</dbReference>
<dbReference type="EMBL" id="JAIEZQ010000002">
    <property type="protein sequence ID" value="MBY9075762.1"/>
    <property type="molecule type" value="Genomic_DNA"/>
</dbReference>
<dbReference type="RefSeq" id="WP_221025471.1">
    <property type="nucleotide sequence ID" value="NZ_JAIEZQ010000002.1"/>
</dbReference>
<gene>
    <name evidence="7" type="ORF">K1X13_13100</name>
</gene>
<feature type="DNA-binding region" description="H-T-H motif" evidence="4">
    <location>
        <begin position="63"/>
        <end position="82"/>
    </location>
</feature>
<keyword evidence="8" id="KW-1185">Reference proteome</keyword>
<name>A0ABS7RMK6_9ACTN</name>
<evidence type="ECO:0000256" key="5">
    <source>
        <dbReference type="SAM" id="MobiDB-lite"/>
    </source>
</evidence>
<feature type="region of interest" description="Disordered" evidence="5">
    <location>
        <begin position="1"/>
        <end position="44"/>
    </location>
</feature>
<dbReference type="InterPro" id="IPR023772">
    <property type="entry name" value="DNA-bd_HTH_TetR-type_CS"/>
</dbReference>
<keyword evidence="2 4" id="KW-0238">DNA-binding</keyword>
<dbReference type="Gene3D" id="1.10.357.10">
    <property type="entry name" value="Tetracycline Repressor, domain 2"/>
    <property type="match status" value="1"/>
</dbReference>
<evidence type="ECO:0000256" key="1">
    <source>
        <dbReference type="ARBA" id="ARBA00023015"/>
    </source>
</evidence>
<protein>
    <submittedName>
        <fullName evidence="7">TetR/AcrR family transcriptional regulator</fullName>
    </submittedName>
</protein>
<dbReference type="PRINTS" id="PR00455">
    <property type="entry name" value="HTHTETR"/>
</dbReference>
<dbReference type="PROSITE" id="PS01081">
    <property type="entry name" value="HTH_TETR_1"/>
    <property type="match status" value="1"/>
</dbReference>
<evidence type="ECO:0000259" key="6">
    <source>
        <dbReference type="PROSITE" id="PS50977"/>
    </source>
</evidence>
<evidence type="ECO:0000256" key="3">
    <source>
        <dbReference type="ARBA" id="ARBA00023163"/>
    </source>
</evidence>
<dbReference type="Gene3D" id="1.10.10.60">
    <property type="entry name" value="Homeodomain-like"/>
    <property type="match status" value="1"/>
</dbReference>
<evidence type="ECO:0000256" key="4">
    <source>
        <dbReference type="PROSITE-ProRule" id="PRU00335"/>
    </source>
</evidence>
<dbReference type="SUPFAM" id="SSF46689">
    <property type="entry name" value="Homeodomain-like"/>
    <property type="match status" value="1"/>
</dbReference>
<evidence type="ECO:0000313" key="7">
    <source>
        <dbReference type="EMBL" id="MBY9075762.1"/>
    </source>
</evidence>
<dbReference type="InterPro" id="IPR001647">
    <property type="entry name" value="HTH_TetR"/>
</dbReference>
<dbReference type="PROSITE" id="PS50977">
    <property type="entry name" value="HTH_TETR_2"/>
    <property type="match status" value="1"/>
</dbReference>
<proteinExistence type="predicted"/>
<feature type="domain" description="HTH tetR-type" evidence="6">
    <location>
        <begin position="40"/>
        <end position="100"/>
    </location>
</feature>
<keyword evidence="3" id="KW-0804">Transcription</keyword>
<evidence type="ECO:0000256" key="2">
    <source>
        <dbReference type="ARBA" id="ARBA00023125"/>
    </source>
</evidence>
<dbReference type="PANTHER" id="PTHR30055:SF230">
    <property type="entry name" value="TRANSCRIPTIONAL REGULATORY PROTEIN (PROBABLY TETR-FAMILY)-RELATED"/>
    <property type="match status" value="1"/>
</dbReference>
<evidence type="ECO:0000313" key="8">
    <source>
        <dbReference type="Proteomes" id="UP000754710"/>
    </source>
</evidence>